<keyword evidence="2" id="KW-1185">Reference proteome</keyword>
<reference evidence="1 2" key="1">
    <citation type="submission" date="2023-07" db="EMBL/GenBank/DDBJ databases">
        <title>Sorghum-associated microbial communities from plants grown in Nebraska, USA.</title>
        <authorList>
            <person name="Schachtman D."/>
        </authorList>
    </citation>
    <scope>NUCLEOTIDE SEQUENCE [LARGE SCALE GENOMIC DNA]</scope>
    <source>
        <strain evidence="1 2">4249</strain>
    </source>
</reference>
<protein>
    <submittedName>
        <fullName evidence="1">Uncharacterized protein</fullName>
    </submittedName>
</protein>
<dbReference type="EMBL" id="JAVDWU010000004">
    <property type="protein sequence ID" value="MDR7150514.1"/>
    <property type="molecule type" value="Genomic_DNA"/>
</dbReference>
<sequence>MIQVKYPEMRKELEAHLQALADPAYQRRVWVDGQAEGAVHHDEFDYAVHFLYDDTQLASDALSTVGWILIDAAEAECITALVRSIDVVFERYGTKLSDAEYIELPEWHSVIQAAKTAVADLVRR</sequence>
<dbReference type="RefSeq" id="WP_310316078.1">
    <property type="nucleotide sequence ID" value="NZ_JAVDWU010000004.1"/>
</dbReference>
<accession>A0ABU1WMI7</accession>
<dbReference type="Proteomes" id="UP001265700">
    <property type="component" value="Unassembled WGS sequence"/>
</dbReference>
<gene>
    <name evidence="1" type="ORF">J2W49_002472</name>
</gene>
<name>A0ABU1WMI7_9BURK</name>
<dbReference type="NCBIfam" id="NF047838">
    <property type="entry name" value="SCO4402_fam"/>
    <property type="match status" value="1"/>
</dbReference>
<proteinExistence type="predicted"/>
<dbReference type="InterPro" id="IPR057705">
    <property type="entry name" value="DUF7945"/>
</dbReference>
<evidence type="ECO:0000313" key="2">
    <source>
        <dbReference type="Proteomes" id="UP001265700"/>
    </source>
</evidence>
<dbReference type="Pfam" id="PF25656">
    <property type="entry name" value="DUF7945"/>
    <property type="match status" value="1"/>
</dbReference>
<evidence type="ECO:0000313" key="1">
    <source>
        <dbReference type="EMBL" id="MDR7150514.1"/>
    </source>
</evidence>
<comment type="caution">
    <text evidence="1">The sequence shown here is derived from an EMBL/GenBank/DDBJ whole genome shotgun (WGS) entry which is preliminary data.</text>
</comment>
<organism evidence="1 2">
    <name type="scientific">Hydrogenophaga palleronii</name>
    <dbReference type="NCBI Taxonomy" id="65655"/>
    <lineage>
        <taxon>Bacteria</taxon>
        <taxon>Pseudomonadati</taxon>
        <taxon>Pseudomonadota</taxon>
        <taxon>Betaproteobacteria</taxon>
        <taxon>Burkholderiales</taxon>
        <taxon>Comamonadaceae</taxon>
        <taxon>Hydrogenophaga</taxon>
    </lineage>
</organism>